<gene>
    <name evidence="2" type="ORF">GQ607_006017</name>
</gene>
<sequence length="654" mass="73626">MPRDKHKDERQAVHKSSDISRFNTTDASTENQRRPTKKRKERTGVDEQPVPQAGLRSKCERSTEGSTERGRSATSKRRKIGLNQADLGLDDGSTAIRASLCVDVGDRSIFYDVRDPECPPQGANNGQDFDFPSALKPSTGQTGHDALRAGGWLSVKSLIYELVRRATDDAKVDKDVQSLLRKTFKGDLILKEKEREELATDQLRAHVVECFRKVAKATQDTCDREGLFYDSIAVTLPVTWNPPPFQTMYAGILEEAFPNITPENFVYIYEAEAVGHYLLHSRIRSILQRPEGDEKYPHRLMIADFGGHTVNGVTFHLRWNEQEKENSKPAFFATQKPWGAPGGSELYAREVEKALRKDPECTKGSQDEVEECVKGFMECLKLKQGNHDGTAVTLVCDKEPHIWQPTGPADAARLYKRAFDRPLKEVHAKITARMGRAVPTTVVLTGGSYLNAAARAATIAKIDSQPAWKYIALSEIRAVSDMRLVVAQGAALALSKATSVAEFMKQGAAFALHSPSLKGPDGLAKPNILTYKQQNWEFRFDLRTESRMRIRCEPFHQGTMEDLKDPAKRRIEVYNAYDFLDLGSRRKGSYTISLKHVRGDGKDFMILREKAEEDDRDLDGPVVHKWKLPVYVDIGQCVLMVDQDEFDLQKLKRE</sequence>
<feature type="region of interest" description="Disordered" evidence="1">
    <location>
        <begin position="1"/>
        <end position="79"/>
    </location>
</feature>
<dbReference type="Proteomes" id="UP000434172">
    <property type="component" value="Unassembled WGS sequence"/>
</dbReference>
<evidence type="ECO:0000313" key="3">
    <source>
        <dbReference type="Proteomes" id="UP000434172"/>
    </source>
</evidence>
<organism evidence="2 3">
    <name type="scientific">Colletotrichum asianum</name>
    <dbReference type="NCBI Taxonomy" id="702518"/>
    <lineage>
        <taxon>Eukaryota</taxon>
        <taxon>Fungi</taxon>
        <taxon>Dikarya</taxon>
        <taxon>Ascomycota</taxon>
        <taxon>Pezizomycotina</taxon>
        <taxon>Sordariomycetes</taxon>
        <taxon>Hypocreomycetidae</taxon>
        <taxon>Glomerellales</taxon>
        <taxon>Glomerellaceae</taxon>
        <taxon>Colletotrichum</taxon>
        <taxon>Colletotrichum gloeosporioides species complex</taxon>
    </lineage>
</organism>
<comment type="caution">
    <text evidence="2">The sequence shown here is derived from an EMBL/GenBank/DDBJ whole genome shotgun (WGS) entry which is preliminary data.</text>
</comment>
<feature type="compositionally biased region" description="Basic and acidic residues" evidence="1">
    <location>
        <begin position="57"/>
        <end position="71"/>
    </location>
</feature>
<evidence type="ECO:0000256" key="1">
    <source>
        <dbReference type="SAM" id="MobiDB-lite"/>
    </source>
</evidence>
<feature type="compositionally biased region" description="Basic and acidic residues" evidence="1">
    <location>
        <begin position="1"/>
        <end position="18"/>
    </location>
</feature>
<protein>
    <submittedName>
        <fullName evidence="2">Uncharacterized protein</fullName>
    </submittedName>
</protein>
<dbReference type="OrthoDB" id="3819888at2759"/>
<proteinExistence type="predicted"/>
<reference evidence="2 3" key="1">
    <citation type="submission" date="2019-12" db="EMBL/GenBank/DDBJ databases">
        <title>A genome sequence resource for the geographically widespread anthracnose pathogen Colletotrichum asianum.</title>
        <authorList>
            <person name="Meng Y."/>
        </authorList>
    </citation>
    <scope>NUCLEOTIDE SEQUENCE [LARGE SCALE GENOMIC DNA]</scope>
    <source>
        <strain evidence="2 3">ICMP 18580</strain>
    </source>
</reference>
<dbReference type="AlphaFoldDB" id="A0A8H3ZTB1"/>
<dbReference type="EMBL" id="WOWK01000028">
    <property type="protein sequence ID" value="KAF0326677.1"/>
    <property type="molecule type" value="Genomic_DNA"/>
</dbReference>
<accession>A0A8H3ZTB1</accession>
<keyword evidence="3" id="KW-1185">Reference proteome</keyword>
<name>A0A8H3ZTB1_9PEZI</name>
<evidence type="ECO:0000313" key="2">
    <source>
        <dbReference type="EMBL" id="KAF0326677.1"/>
    </source>
</evidence>
<feature type="compositionally biased region" description="Polar residues" evidence="1">
    <location>
        <begin position="19"/>
        <end position="30"/>
    </location>
</feature>